<name>W6V527_ECHGR</name>
<proteinExistence type="predicted"/>
<dbReference type="AlphaFoldDB" id="W6V527"/>
<evidence type="ECO:0000313" key="3">
    <source>
        <dbReference type="Proteomes" id="UP000019149"/>
    </source>
</evidence>
<reference evidence="2 3" key="1">
    <citation type="journal article" date="2013" name="Nat. Genet.">
        <title>The genome of the hydatid tapeworm Echinococcus granulosus.</title>
        <authorList>
            <person name="Zheng H."/>
            <person name="Zhang W."/>
            <person name="Zhang L."/>
            <person name="Zhang Z."/>
            <person name="Li J."/>
            <person name="Lu G."/>
            <person name="Zhu Y."/>
            <person name="Wang Y."/>
            <person name="Huang Y."/>
            <person name="Liu J."/>
            <person name="Kang H."/>
            <person name="Chen J."/>
            <person name="Wang L."/>
            <person name="Chen A."/>
            <person name="Yu S."/>
            <person name="Gao Z."/>
            <person name="Jin L."/>
            <person name="Gu W."/>
            <person name="Wang Z."/>
            <person name="Zhao L."/>
            <person name="Shi B."/>
            <person name="Wen H."/>
            <person name="Lin R."/>
            <person name="Jones M.K."/>
            <person name="Brejova B."/>
            <person name="Vinar T."/>
            <person name="Zhao G."/>
            <person name="McManus D.P."/>
            <person name="Chen Z."/>
            <person name="Zhou Y."/>
            <person name="Wang S."/>
        </authorList>
    </citation>
    <scope>NUCLEOTIDE SEQUENCE [LARGE SCALE GENOMIC DNA]</scope>
</reference>
<keyword evidence="3" id="KW-1185">Reference proteome</keyword>
<dbReference type="GeneID" id="36339540"/>
<dbReference type="Proteomes" id="UP000019149">
    <property type="component" value="Unassembled WGS sequence"/>
</dbReference>
<gene>
    <name evidence="2" type="ORF">EGR_03825</name>
</gene>
<protein>
    <submittedName>
        <fullName evidence="2">Uncharacterized protein</fullName>
    </submittedName>
</protein>
<dbReference type="RefSeq" id="XP_024352535.1">
    <property type="nucleotide sequence ID" value="XM_024493074.1"/>
</dbReference>
<evidence type="ECO:0000313" key="2">
    <source>
        <dbReference type="EMBL" id="EUB61339.1"/>
    </source>
</evidence>
<organism evidence="2 3">
    <name type="scientific">Echinococcus granulosus</name>
    <name type="common">Hydatid tapeworm</name>
    <dbReference type="NCBI Taxonomy" id="6210"/>
    <lineage>
        <taxon>Eukaryota</taxon>
        <taxon>Metazoa</taxon>
        <taxon>Spiralia</taxon>
        <taxon>Lophotrochozoa</taxon>
        <taxon>Platyhelminthes</taxon>
        <taxon>Cestoda</taxon>
        <taxon>Eucestoda</taxon>
        <taxon>Cyclophyllidea</taxon>
        <taxon>Taeniidae</taxon>
        <taxon>Echinococcus</taxon>
        <taxon>Echinococcus granulosus group</taxon>
    </lineage>
</organism>
<dbReference type="KEGG" id="egl:EGR_03825"/>
<accession>W6V527</accession>
<feature type="region of interest" description="Disordered" evidence="1">
    <location>
        <begin position="1"/>
        <end position="26"/>
    </location>
</feature>
<comment type="caution">
    <text evidence="2">The sequence shown here is derived from an EMBL/GenBank/DDBJ whole genome shotgun (WGS) entry which is preliminary data.</text>
</comment>
<sequence length="57" mass="6319">MSDVRDQPENTTATAEISTETKYATASEDMAVGERGKIQKEQETFRVSVLKPSFPIV</sequence>
<feature type="compositionally biased region" description="Polar residues" evidence="1">
    <location>
        <begin position="9"/>
        <end position="24"/>
    </location>
</feature>
<dbReference type="EMBL" id="APAU02000021">
    <property type="protein sequence ID" value="EUB61339.1"/>
    <property type="molecule type" value="Genomic_DNA"/>
</dbReference>
<dbReference type="CTD" id="36339540"/>
<evidence type="ECO:0000256" key="1">
    <source>
        <dbReference type="SAM" id="MobiDB-lite"/>
    </source>
</evidence>